<evidence type="ECO:0000313" key="3">
    <source>
        <dbReference type="Proteomes" id="UP000194003"/>
    </source>
</evidence>
<accession>A0A1Y2K3T5</accession>
<reference evidence="2 3" key="1">
    <citation type="journal article" date="2016" name="BMC Genomics">
        <title>Combined genomic and structural analyses of a cultured magnetotactic bacterium reveals its niche adaptation to a dynamic environment.</title>
        <authorList>
            <person name="Araujo A.C."/>
            <person name="Morillo V."/>
            <person name="Cypriano J."/>
            <person name="Teixeira L.C."/>
            <person name="Leao P."/>
            <person name="Lyra S."/>
            <person name="Almeida L.G."/>
            <person name="Bazylinski D.A."/>
            <person name="Vasconcellos A.T."/>
            <person name="Abreu F."/>
            <person name="Lins U."/>
        </authorList>
    </citation>
    <scope>NUCLEOTIDE SEQUENCE [LARGE SCALE GENOMIC DNA]</scope>
    <source>
        <strain evidence="2 3">IT-1</strain>
    </source>
</reference>
<organism evidence="2 3">
    <name type="scientific">Magnetofaba australis IT-1</name>
    <dbReference type="NCBI Taxonomy" id="1434232"/>
    <lineage>
        <taxon>Bacteria</taxon>
        <taxon>Pseudomonadati</taxon>
        <taxon>Pseudomonadota</taxon>
        <taxon>Magnetococcia</taxon>
        <taxon>Magnetococcales</taxon>
        <taxon>Magnetococcaceae</taxon>
        <taxon>Magnetofaba</taxon>
    </lineage>
</organism>
<dbReference type="InterPro" id="IPR003806">
    <property type="entry name" value="ATP-grasp_PylC-type"/>
</dbReference>
<dbReference type="SUPFAM" id="SSF56059">
    <property type="entry name" value="Glutathione synthetase ATP-binding domain-like"/>
    <property type="match status" value="1"/>
</dbReference>
<dbReference type="OrthoDB" id="9765608at2"/>
<sequence length="323" mass="35104">MSRSPRSILVTGANGDISDAIGRIIAERWPECALHGADASGPWPGLGLFAQMHPLPLARDAAFLPALQTLQAQHGFDLIIPVPEPELARLAEPAAQESGLPLLMNAPQTITMGCDKFATAQWLQSHDIPAPATHLLELANPQHLPLFVKPRFGYGSRDLALIETTEALLAIQQTQRVPSVAQAWIPDSDGEFTCALLKVGEHTRRITLKRWLQGGLTGRAEVVDDPAINAYLDKILAALPDRNAVNVQLRIADGQPLAFEINPRFSSTAMMRHRLGFADVAWMIDYALNQTPPPVYTPQPGARVFRLSREVTAPPLSAATTNP</sequence>
<dbReference type="Pfam" id="PF02655">
    <property type="entry name" value="ATP-grasp_3"/>
    <property type="match status" value="1"/>
</dbReference>
<feature type="domain" description="ATP-grasp fold PylC-type" evidence="1">
    <location>
        <begin position="115"/>
        <end position="267"/>
    </location>
</feature>
<dbReference type="GO" id="GO:0046872">
    <property type="term" value="F:metal ion binding"/>
    <property type="evidence" value="ECO:0007669"/>
    <property type="project" value="InterPro"/>
</dbReference>
<dbReference type="EMBL" id="LVJN01000020">
    <property type="protein sequence ID" value="OSM02296.1"/>
    <property type="molecule type" value="Genomic_DNA"/>
</dbReference>
<keyword evidence="3" id="KW-1185">Reference proteome</keyword>
<dbReference type="Gene3D" id="3.40.50.20">
    <property type="match status" value="1"/>
</dbReference>
<evidence type="ECO:0000313" key="2">
    <source>
        <dbReference type="EMBL" id="OSM02296.1"/>
    </source>
</evidence>
<gene>
    <name evidence="2" type="ORF">MAIT1_02416</name>
</gene>
<comment type="caution">
    <text evidence="2">The sequence shown here is derived from an EMBL/GenBank/DDBJ whole genome shotgun (WGS) entry which is preliminary data.</text>
</comment>
<protein>
    <recommendedName>
        <fullName evidence="1">ATP-grasp fold PylC-type domain-containing protein</fullName>
    </recommendedName>
</protein>
<evidence type="ECO:0000259" key="1">
    <source>
        <dbReference type="Pfam" id="PF02655"/>
    </source>
</evidence>
<name>A0A1Y2K3T5_9PROT</name>
<dbReference type="RefSeq" id="WP_085444775.1">
    <property type="nucleotide sequence ID" value="NZ_LVJN01000020.1"/>
</dbReference>
<dbReference type="STRING" id="1434232.MAIT1_02416"/>
<dbReference type="Proteomes" id="UP000194003">
    <property type="component" value="Unassembled WGS sequence"/>
</dbReference>
<dbReference type="GO" id="GO:0005524">
    <property type="term" value="F:ATP binding"/>
    <property type="evidence" value="ECO:0007669"/>
    <property type="project" value="InterPro"/>
</dbReference>
<dbReference type="Gene3D" id="3.30.470.20">
    <property type="entry name" value="ATP-grasp fold, B domain"/>
    <property type="match status" value="1"/>
</dbReference>
<proteinExistence type="predicted"/>
<dbReference type="AlphaFoldDB" id="A0A1Y2K3T5"/>